<dbReference type="AlphaFoldDB" id="A0A1I5N2N6"/>
<keyword evidence="2" id="KW-1133">Transmembrane helix</keyword>
<dbReference type="Proteomes" id="UP000199356">
    <property type="component" value="Unassembled WGS sequence"/>
</dbReference>
<dbReference type="Pfam" id="PF06055">
    <property type="entry name" value="ExoD"/>
    <property type="match status" value="1"/>
</dbReference>
<feature type="transmembrane region" description="Helical" evidence="2">
    <location>
        <begin position="202"/>
        <end position="231"/>
    </location>
</feature>
<keyword evidence="2" id="KW-0472">Membrane</keyword>
<dbReference type="PANTHER" id="PTHR41795">
    <property type="entry name" value="EXOPOLYSACCHARIDE SYNTHESIS PROTEIN"/>
    <property type="match status" value="1"/>
</dbReference>
<organism evidence="3 4">
    <name type="scientific">Tranquillimonas alkanivorans</name>
    <dbReference type="NCBI Taxonomy" id="441119"/>
    <lineage>
        <taxon>Bacteria</taxon>
        <taxon>Pseudomonadati</taxon>
        <taxon>Pseudomonadota</taxon>
        <taxon>Alphaproteobacteria</taxon>
        <taxon>Rhodobacterales</taxon>
        <taxon>Roseobacteraceae</taxon>
        <taxon>Tranquillimonas</taxon>
    </lineage>
</organism>
<dbReference type="PANTHER" id="PTHR41795:SF1">
    <property type="entry name" value="EXOPOLYSACCHARIDE SYNTHESIS PROTEIN"/>
    <property type="match status" value="1"/>
</dbReference>
<evidence type="ECO:0000313" key="4">
    <source>
        <dbReference type="Proteomes" id="UP000199356"/>
    </source>
</evidence>
<sequence>MSADGNFPPRDDADPASRTMSAPDEETDAGDGLTRPSGSISRSLVRAARRPPGVETVAVGHIIERLGERSFGWLLAFFSIITFLPLPPGASLITGIPLLLITAQLALGFPYVRLPKFITRRRLKIDKFRRAVVRARAVTRQIEKVIKPRTPWIFAARNERPLGVALFCIAFALFLPVPFTGWFPAVSILIVGLGFIERDGLAVLTGLGLGAASVALTVTLLAVLGAGANFIW</sequence>
<feature type="transmembrane region" description="Helical" evidence="2">
    <location>
        <begin position="70"/>
        <end position="86"/>
    </location>
</feature>
<evidence type="ECO:0000256" key="2">
    <source>
        <dbReference type="SAM" id="Phobius"/>
    </source>
</evidence>
<evidence type="ECO:0000313" key="3">
    <source>
        <dbReference type="EMBL" id="SFP16088.1"/>
    </source>
</evidence>
<reference evidence="3 4" key="1">
    <citation type="submission" date="2016-10" db="EMBL/GenBank/DDBJ databases">
        <authorList>
            <person name="de Groot N.N."/>
        </authorList>
    </citation>
    <scope>NUCLEOTIDE SEQUENCE [LARGE SCALE GENOMIC DNA]</scope>
    <source>
        <strain evidence="3 4">DSM 19547</strain>
    </source>
</reference>
<dbReference type="STRING" id="441119.SAMN04488047_10369"/>
<protein>
    <submittedName>
        <fullName evidence="3">Uncharacterized conserved protein</fullName>
    </submittedName>
</protein>
<feature type="transmembrane region" description="Helical" evidence="2">
    <location>
        <begin position="92"/>
        <end position="112"/>
    </location>
</feature>
<dbReference type="InterPro" id="IPR010331">
    <property type="entry name" value="ExoD"/>
</dbReference>
<feature type="transmembrane region" description="Helical" evidence="2">
    <location>
        <begin position="164"/>
        <end position="196"/>
    </location>
</feature>
<accession>A0A1I5N2N6</accession>
<gene>
    <name evidence="3" type="ORF">SAMN04488047_10369</name>
</gene>
<feature type="region of interest" description="Disordered" evidence="1">
    <location>
        <begin position="1"/>
        <end position="47"/>
    </location>
</feature>
<evidence type="ECO:0000256" key="1">
    <source>
        <dbReference type="SAM" id="MobiDB-lite"/>
    </source>
</evidence>
<dbReference type="RefSeq" id="WP_245759180.1">
    <property type="nucleotide sequence ID" value="NZ_FOXA01000003.1"/>
</dbReference>
<dbReference type="EMBL" id="FOXA01000003">
    <property type="protein sequence ID" value="SFP16088.1"/>
    <property type="molecule type" value="Genomic_DNA"/>
</dbReference>
<keyword evidence="4" id="KW-1185">Reference proteome</keyword>
<keyword evidence="2" id="KW-0812">Transmembrane</keyword>
<proteinExistence type="predicted"/>
<name>A0A1I5N2N6_9RHOB</name>